<comment type="caution">
    <text evidence="2">The sequence shown here is derived from an EMBL/GenBank/DDBJ whole genome shotgun (WGS) entry which is preliminary data.</text>
</comment>
<dbReference type="RefSeq" id="WP_340523168.1">
    <property type="nucleotide sequence ID" value="NZ_JBBLXS010000593.1"/>
</dbReference>
<proteinExistence type="predicted"/>
<dbReference type="EMBL" id="JBBLXS010000593">
    <property type="protein sequence ID" value="MEK0188371.1"/>
    <property type="molecule type" value="Genomic_DNA"/>
</dbReference>
<accession>A0ABU8YW23</accession>
<reference evidence="2 3" key="1">
    <citation type="journal article" date="2020" name="Harmful Algae">
        <title>Molecular and morphological characterization of a novel dihydroanatoxin-a producing Microcoleus species (cyanobacteria) from the Russian River, California, USA.</title>
        <authorList>
            <person name="Conklin K.Y."/>
            <person name="Stancheva R."/>
            <person name="Otten T.G."/>
            <person name="Fadness R."/>
            <person name="Boyer G.L."/>
            <person name="Read B."/>
            <person name="Zhang X."/>
            <person name="Sheath R.G."/>
        </authorList>
    </citation>
    <scope>NUCLEOTIDE SEQUENCE [LARGE SCALE GENOMIC DNA]</scope>
    <source>
        <strain evidence="2 3">PTRS2</strain>
    </source>
</reference>
<evidence type="ECO:0000313" key="2">
    <source>
        <dbReference type="EMBL" id="MEK0188371.1"/>
    </source>
</evidence>
<sequence>MQEPPQIKNPSITLYPFHLRDDGDAGYDAVAKNAQSLWENLADNVGTEFNINELKSLR</sequence>
<organism evidence="2 3">
    <name type="scientific">Microcoleus anatoxicus PTRS2</name>
    <dbReference type="NCBI Taxonomy" id="2705321"/>
    <lineage>
        <taxon>Bacteria</taxon>
        <taxon>Bacillati</taxon>
        <taxon>Cyanobacteriota</taxon>
        <taxon>Cyanophyceae</taxon>
        <taxon>Oscillatoriophycideae</taxon>
        <taxon>Oscillatoriales</taxon>
        <taxon>Microcoleaceae</taxon>
        <taxon>Microcoleus</taxon>
        <taxon>Microcoleus anatoxicus</taxon>
    </lineage>
</organism>
<keyword evidence="3" id="KW-1185">Reference proteome</keyword>
<name>A0ABU8YW23_9CYAN</name>
<protein>
    <recommendedName>
        <fullName evidence="1">ARID domain-containing protein</fullName>
    </recommendedName>
</protein>
<feature type="domain" description="ARID" evidence="1">
    <location>
        <begin position="1"/>
        <end position="58"/>
    </location>
</feature>
<gene>
    <name evidence="2" type="ORF">WMG39_26530</name>
</gene>
<dbReference type="Proteomes" id="UP001384579">
    <property type="component" value="Unassembled WGS sequence"/>
</dbReference>
<evidence type="ECO:0000313" key="3">
    <source>
        <dbReference type="Proteomes" id="UP001384579"/>
    </source>
</evidence>
<evidence type="ECO:0000259" key="1">
    <source>
        <dbReference type="PROSITE" id="PS51011"/>
    </source>
</evidence>
<dbReference type="PROSITE" id="PS51011">
    <property type="entry name" value="ARID"/>
    <property type="match status" value="1"/>
</dbReference>
<dbReference type="InterPro" id="IPR001606">
    <property type="entry name" value="ARID_dom"/>
</dbReference>